<reference evidence="8 9" key="1">
    <citation type="journal article" date="2019" name="G3 (Bethesda)">
        <title>Sequencing of a Wild Apple (Malus baccata) Genome Unravels the Differences Between Cultivated and Wild Apple Species Regarding Disease Resistance and Cold Tolerance.</title>
        <authorList>
            <person name="Chen X."/>
        </authorList>
    </citation>
    <scope>NUCLEOTIDE SEQUENCE [LARGE SCALE GENOMIC DNA]</scope>
    <source>
        <strain evidence="9">cv. Shandingzi</strain>
        <tissue evidence="8">Leaves</tissue>
    </source>
</reference>
<dbReference type="GO" id="GO:0004190">
    <property type="term" value="F:aspartic-type endopeptidase activity"/>
    <property type="evidence" value="ECO:0007669"/>
    <property type="project" value="UniProtKB-KW"/>
</dbReference>
<dbReference type="FunFam" id="2.40.70.10:FF:000031">
    <property type="entry name" value="Aspartyl protease AED1"/>
    <property type="match status" value="1"/>
</dbReference>
<protein>
    <recommendedName>
        <fullName evidence="7">Peptidase A1 domain-containing protein</fullName>
    </recommendedName>
</protein>
<dbReference type="InterPro" id="IPR033121">
    <property type="entry name" value="PEPTIDASE_A1"/>
</dbReference>
<evidence type="ECO:0000256" key="1">
    <source>
        <dbReference type="ARBA" id="ARBA00007447"/>
    </source>
</evidence>
<keyword evidence="4" id="KW-0378">Hydrolase</keyword>
<dbReference type="PANTHER" id="PTHR47967:SF39">
    <property type="entry name" value="ASPARTYL PROTEASE FAMILY PROTEIN, PUTATIVE-RELATED"/>
    <property type="match status" value="1"/>
</dbReference>
<dbReference type="AlphaFoldDB" id="A0A540M2H1"/>
<comment type="caution">
    <text evidence="8">The sequence shown here is derived from an EMBL/GenBank/DDBJ whole genome shotgun (WGS) entry which is preliminary data.</text>
</comment>
<dbReference type="InterPro" id="IPR034161">
    <property type="entry name" value="Pepsin-like_plant"/>
</dbReference>
<keyword evidence="9" id="KW-1185">Reference proteome</keyword>
<dbReference type="CDD" id="cd05476">
    <property type="entry name" value="pepsin_A_like_plant"/>
    <property type="match status" value="1"/>
</dbReference>
<comment type="similarity">
    <text evidence="1">Belongs to the peptidase A1 family.</text>
</comment>
<dbReference type="Pfam" id="PF14543">
    <property type="entry name" value="TAXi_N"/>
    <property type="match status" value="2"/>
</dbReference>
<dbReference type="STRING" id="106549.A0A540M2H1"/>
<evidence type="ECO:0000313" key="9">
    <source>
        <dbReference type="Proteomes" id="UP000315295"/>
    </source>
</evidence>
<evidence type="ECO:0000256" key="4">
    <source>
        <dbReference type="ARBA" id="ARBA00022801"/>
    </source>
</evidence>
<feature type="chain" id="PRO_5022153495" description="Peptidase A1 domain-containing protein" evidence="6">
    <location>
        <begin position="27"/>
        <end position="750"/>
    </location>
</feature>
<feature type="signal peptide" evidence="6">
    <location>
        <begin position="1"/>
        <end position="26"/>
    </location>
</feature>
<feature type="domain" description="Peptidase A1" evidence="7">
    <location>
        <begin position="465"/>
        <end position="750"/>
    </location>
</feature>
<dbReference type="GO" id="GO:0006508">
    <property type="term" value="P:proteolysis"/>
    <property type="evidence" value="ECO:0007669"/>
    <property type="project" value="UniProtKB-KW"/>
</dbReference>
<keyword evidence="3" id="KW-0064">Aspartyl protease</keyword>
<dbReference type="InterPro" id="IPR021109">
    <property type="entry name" value="Peptidase_aspartic_dom_sf"/>
</dbReference>
<dbReference type="InterPro" id="IPR032799">
    <property type="entry name" value="TAXi_C"/>
</dbReference>
<evidence type="ECO:0000256" key="2">
    <source>
        <dbReference type="ARBA" id="ARBA00022670"/>
    </source>
</evidence>
<gene>
    <name evidence="8" type="ORF">C1H46_021425</name>
</gene>
<organism evidence="8 9">
    <name type="scientific">Malus baccata</name>
    <name type="common">Siberian crab apple</name>
    <name type="synonym">Pyrus baccata</name>
    <dbReference type="NCBI Taxonomy" id="106549"/>
    <lineage>
        <taxon>Eukaryota</taxon>
        <taxon>Viridiplantae</taxon>
        <taxon>Streptophyta</taxon>
        <taxon>Embryophyta</taxon>
        <taxon>Tracheophyta</taxon>
        <taxon>Spermatophyta</taxon>
        <taxon>Magnoliopsida</taxon>
        <taxon>eudicotyledons</taxon>
        <taxon>Gunneridae</taxon>
        <taxon>Pentapetalae</taxon>
        <taxon>rosids</taxon>
        <taxon>fabids</taxon>
        <taxon>Rosales</taxon>
        <taxon>Rosaceae</taxon>
        <taxon>Amygdaloideae</taxon>
        <taxon>Maleae</taxon>
        <taxon>Malus</taxon>
    </lineage>
</organism>
<dbReference type="SUPFAM" id="SSF50630">
    <property type="entry name" value="Acid proteases"/>
    <property type="match status" value="2"/>
</dbReference>
<dbReference type="GO" id="GO:0005576">
    <property type="term" value="C:extracellular region"/>
    <property type="evidence" value="ECO:0007669"/>
    <property type="project" value="TreeGrafter"/>
</dbReference>
<keyword evidence="2" id="KW-0645">Protease</keyword>
<dbReference type="Gene3D" id="2.40.70.10">
    <property type="entry name" value="Acid Proteases"/>
    <property type="match status" value="4"/>
</dbReference>
<accession>A0A540M2H1</accession>
<evidence type="ECO:0000256" key="5">
    <source>
        <dbReference type="ARBA" id="ARBA00023180"/>
    </source>
</evidence>
<proteinExistence type="inferred from homology"/>
<evidence type="ECO:0000256" key="6">
    <source>
        <dbReference type="SAM" id="SignalP"/>
    </source>
</evidence>
<evidence type="ECO:0000259" key="7">
    <source>
        <dbReference type="PROSITE" id="PS51767"/>
    </source>
</evidence>
<dbReference type="Proteomes" id="UP000315295">
    <property type="component" value="Unassembled WGS sequence"/>
</dbReference>
<feature type="domain" description="Peptidase A1" evidence="7">
    <location>
        <begin position="87"/>
        <end position="443"/>
    </location>
</feature>
<dbReference type="EMBL" id="VIEB01000380">
    <property type="protein sequence ID" value="TQD92945.1"/>
    <property type="molecule type" value="Genomic_DNA"/>
</dbReference>
<dbReference type="Pfam" id="PF14541">
    <property type="entry name" value="TAXi_C"/>
    <property type="match status" value="2"/>
</dbReference>
<evidence type="ECO:0000256" key="3">
    <source>
        <dbReference type="ARBA" id="ARBA00022750"/>
    </source>
</evidence>
<keyword evidence="5" id="KW-0325">Glycoprotein</keyword>
<dbReference type="InterPro" id="IPR032861">
    <property type="entry name" value="TAXi_N"/>
</dbReference>
<name>A0A540M2H1_MALBA</name>
<evidence type="ECO:0000313" key="8">
    <source>
        <dbReference type="EMBL" id="TQD92945.1"/>
    </source>
</evidence>
<sequence>MAAAHQTTHLVTVSLFFYLVVSCSSANNVNGGGFSVELIRRNSPNSPFYDHNTSRPKSLSNRFRRLLEPSNPNIPQSEVRRDFDGEHLMKFSIGTPPVDIYGVADTGSTLIWTQCEPCIDCYKQKNPKFDPRKSSTYRNVSCGAQECNLLIDSGPNSCSSSSDHRQELCNYNYSYVDGTTTIGLLAKETITLKAASGKPIPLQNIVFGCGHNNTGETFQENQMGVVGLGIGNMSFISQISPAVGGKKFSYCLVPSHANPTSTSKMSFGNGSEVLGEGVVSTRLISELDNNAYRVTLEGMSVGDKFVPFNSSGNGASPGNTILDSGTPNTYLPQQFYDPLVAELKKQIAMSPSEIMDPTFGTLVCYNNKNIFKGKKITVHFEGGAKLQLTPNQIFFYHQEFQNFCFAMQNSSYVTRDDFIVYGNYVQSNFWIGFDLERMVVSFKPTDCTNSSSSVIATPFSLSSTYVLNFLLFHFKCMHVRQVIFKSTMLWTQCEPCPNCDKQKNPKFDPKKSSPYATLPCTAQECSHTNDTGYTSCSEDDQKVCNYNYTYMDDSITQGVMSKETITFGSSSGKPVSFKDVVIGCGHNNTGKTFGENEMGIVGVGAGNLSIISQLAPYIGGKKFSLCLVPFDPDHPNDASIMSFGKGSEVSGEGVVSTPLITKHGKNQYFFTVEGISVGEQFVPFNSSGSVSKGNMYPDSGTQVTMLPQDFYGRLVEQVKKTMNSSLKPVEVNDESGTLLCYNTTENLKAP</sequence>
<keyword evidence="6" id="KW-0732">Signal</keyword>
<dbReference type="PROSITE" id="PS51767">
    <property type="entry name" value="PEPTIDASE_A1"/>
    <property type="match status" value="2"/>
</dbReference>
<dbReference type="InterPro" id="IPR051708">
    <property type="entry name" value="Plant_Aspart_Prot_A1"/>
</dbReference>
<dbReference type="PANTHER" id="PTHR47967">
    <property type="entry name" value="OS07G0603500 PROTEIN-RELATED"/>
    <property type="match status" value="1"/>
</dbReference>